<dbReference type="SUPFAM" id="SSF47384">
    <property type="entry name" value="Homodimeric domain of signal transducing histidine kinase"/>
    <property type="match status" value="1"/>
</dbReference>
<dbReference type="InterPro" id="IPR004358">
    <property type="entry name" value="Sig_transdc_His_kin-like_C"/>
</dbReference>
<sequence length="358" mass="40343">METDKWIEQIGQQSKKAFFKYNLSHQHFEVLTDAVAAIWETALDQIRQHPEILLDPLAAEERDALDRHAKQVLAGTPVETTFRMEIGGKTKFVCCDVYPIRNEGGAVVAVAGVIEDITQQRRYQDYLTEFAQRKDSMLEMVSHDLSGPLAIVRSVAGLLREEVQNSTKQEVAKFTGIIEDACSNCTNLINDLLSEEHLRSPQVYVNKTRVDLVEAVRKITEPYQQGLLVSQQIELDLPPEPLVMELDQVKFSQILINLISNSIKFTHSDGRIQISVRREGDEMLLEHRDNGIGIPEHLLPHVFDRYTAAGRQGLKGEQSRGLGLSIVRNLVELQGGTIRVESREQGGTVFFLRLPLHG</sequence>
<accession>A0ABR7XF14</accession>
<keyword evidence="7" id="KW-1185">Reference proteome</keyword>
<dbReference type="Gene3D" id="1.10.287.130">
    <property type="match status" value="1"/>
</dbReference>
<dbReference type="InterPro" id="IPR003594">
    <property type="entry name" value="HATPase_dom"/>
</dbReference>
<dbReference type="InterPro" id="IPR000700">
    <property type="entry name" value="PAS-assoc_C"/>
</dbReference>
<evidence type="ECO:0000256" key="3">
    <source>
        <dbReference type="ARBA" id="ARBA00022553"/>
    </source>
</evidence>
<dbReference type="EC" id="2.7.13.3" evidence="2"/>
<comment type="catalytic activity">
    <reaction evidence="1">
        <text>ATP + protein L-histidine = ADP + protein N-phospho-L-histidine.</text>
        <dbReference type="EC" id="2.7.13.3"/>
    </reaction>
</comment>
<evidence type="ECO:0000259" key="5">
    <source>
        <dbReference type="PROSITE" id="PS50113"/>
    </source>
</evidence>
<dbReference type="Pfam" id="PF02518">
    <property type="entry name" value="HATPase_c"/>
    <property type="match status" value="1"/>
</dbReference>
<dbReference type="Gene3D" id="3.30.565.10">
    <property type="entry name" value="Histidine kinase-like ATPase, C-terminal domain"/>
    <property type="match status" value="1"/>
</dbReference>
<dbReference type="InterPro" id="IPR013656">
    <property type="entry name" value="PAS_4"/>
</dbReference>
<dbReference type="GO" id="GO:0016301">
    <property type="term" value="F:kinase activity"/>
    <property type="evidence" value="ECO:0007669"/>
    <property type="project" value="UniProtKB-KW"/>
</dbReference>
<keyword evidence="6" id="KW-0808">Transferase</keyword>
<dbReference type="Gene3D" id="3.30.450.20">
    <property type="entry name" value="PAS domain"/>
    <property type="match status" value="1"/>
</dbReference>
<dbReference type="InterPro" id="IPR036097">
    <property type="entry name" value="HisK_dim/P_sf"/>
</dbReference>
<dbReference type="PROSITE" id="PS50113">
    <property type="entry name" value="PAC"/>
    <property type="match status" value="1"/>
</dbReference>
<feature type="domain" description="Histidine kinase" evidence="4">
    <location>
        <begin position="140"/>
        <end position="358"/>
    </location>
</feature>
<feature type="domain" description="PAC" evidence="5">
    <location>
        <begin position="76"/>
        <end position="129"/>
    </location>
</feature>
<evidence type="ECO:0000313" key="6">
    <source>
        <dbReference type="EMBL" id="MBD1396511.1"/>
    </source>
</evidence>
<keyword evidence="6" id="KW-0418">Kinase</keyword>
<dbReference type="SUPFAM" id="SSF55874">
    <property type="entry name" value="ATPase domain of HSP90 chaperone/DNA topoisomerase II/histidine kinase"/>
    <property type="match status" value="1"/>
</dbReference>
<proteinExistence type="predicted"/>
<gene>
    <name evidence="6" type="ORF">H9Q13_04985</name>
</gene>
<dbReference type="PANTHER" id="PTHR43547">
    <property type="entry name" value="TWO-COMPONENT HISTIDINE KINASE"/>
    <property type="match status" value="1"/>
</dbReference>
<dbReference type="EMBL" id="JACXAJ010000001">
    <property type="protein sequence ID" value="MBD1396511.1"/>
    <property type="molecule type" value="Genomic_DNA"/>
</dbReference>
<dbReference type="InterPro" id="IPR005467">
    <property type="entry name" value="His_kinase_dom"/>
</dbReference>
<dbReference type="Proteomes" id="UP000625551">
    <property type="component" value="Unassembled WGS sequence"/>
</dbReference>
<keyword evidence="3" id="KW-0597">Phosphoprotein</keyword>
<organism evidence="6 7">
    <name type="scientific">Pontibacter aquaedesilientis</name>
    <dbReference type="NCBI Taxonomy" id="2766980"/>
    <lineage>
        <taxon>Bacteria</taxon>
        <taxon>Pseudomonadati</taxon>
        <taxon>Bacteroidota</taxon>
        <taxon>Cytophagia</taxon>
        <taxon>Cytophagales</taxon>
        <taxon>Hymenobacteraceae</taxon>
        <taxon>Pontibacter</taxon>
    </lineage>
</organism>
<evidence type="ECO:0000256" key="1">
    <source>
        <dbReference type="ARBA" id="ARBA00000085"/>
    </source>
</evidence>
<evidence type="ECO:0000259" key="4">
    <source>
        <dbReference type="PROSITE" id="PS50109"/>
    </source>
</evidence>
<dbReference type="SMART" id="SM00388">
    <property type="entry name" value="HisKA"/>
    <property type="match status" value="1"/>
</dbReference>
<dbReference type="RefSeq" id="WP_191182610.1">
    <property type="nucleotide sequence ID" value="NZ_JACXAJ010000001.1"/>
</dbReference>
<evidence type="ECO:0000256" key="2">
    <source>
        <dbReference type="ARBA" id="ARBA00012438"/>
    </source>
</evidence>
<dbReference type="SMART" id="SM00387">
    <property type="entry name" value="HATPase_c"/>
    <property type="match status" value="1"/>
</dbReference>
<dbReference type="Pfam" id="PF00512">
    <property type="entry name" value="HisKA"/>
    <property type="match status" value="1"/>
</dbReference>
<dbReference type="PANTHER" id="PTHR43547:SF2">
    <property type="entry name" value="HYBRID SIGNAL TRANSDUCTION HISTIDINE KINASE C"/>
    <property type="match status" value="1"/>
</dbReference>
<dbReference type="SUPFAM" id="SSF55785">
    <property type="entry name" value="PYP-like sensor domain (PAS domain)"/>
    <property type="match status" value="1"/>
</dbReference>
<dbReference type="PRINTS" id="PR00344">
    <property type="entry name" value="BCTRLSENSOR"/>
</dbReference>
<dbReference type="CDD" id="cd00082">
    <property type="entry name" value="HisKA"/>
    <property type="match status" value="1"/>
</dbReference>
<dbReference type="PROSITE" id="PS50109">
    <property type="entry name" value="HIS_KIN"/>
    <property type="match status" value="1"/>
</dbReference>
<evidence type="ECO:0000313" key="7">
    <source>
        <dbReference type="Proteomes" id="UP000625551"/>
    </source>
</evidence>
<dbReference type="InterPro" id="IPR003661">
    <property type="entry name" value="HisK_dim/P_dom"/>
</dbReference>
<comment type="caution">
    <text evidence="6">The sequence shown here is derived from an EMBL/GenBank/DDBJ whole genome shotgun (WGS) entry which is preliminary data.</text>
</comment>
<reference evidence="6 7" key="1">
    <citation type="submission" date="2020-09" db="EMBL/GenBank/DDBJ databases">
        <title>Genome sequencing and assembly of Pontibacter sp.</title>
        <authorList>
            <person name="Chhetri G."/>
        </authorList>
    </citation>
    <scope>NUCLEOTIDE SEQUENCE [LARGE SCALE GENOMIC DNA]</scope>
    <source>
        <strain evidence="6 7">JH31</strain>
    </source>
</reference>
<dbReference type="InterPro" id="IPR036890">
    <property type="entry name" value="HATPase_C_sf"/>
</dbReference>
<dbReference type="InterPro" id="IPR035965">
    <property type="entry name" value="PAS-like_dom_sf"/>
</dbReference>
<dbReference type="Pfam" id="PF08448">
    <property type="entry name" value="PAS_4"/>
    <property type="match status" value="1"/>
</dbReference>
<dbReference type="CDD" id="cd00075">
    <property type="entry name" value="HATPase"/>
    <property type="match status" value="1"/>
</dbReference>
<protein>
    <recommendedName>
        <fullName evidence="2">histidine kinase</fullName>
        <ecNumber evidence="2">2.7.13.3</ecNumber>
    </recommendedName>
</protein>
<name>A0ABR7XF14_9BACT</name>